<feature type="non-terminal residue" evidence="1">
    <location>
        <position position="1"/>
    </location>
</feature>
<name>A0A7U2HZG4_PHANO</name>
<dbReference type="VEuPathDB" id="FungiDB:JI435_306100"/>
<evidence type="ECO:0000313" key="1">
    <source>
        <dbReference type="EMBL" id="QRC97620.1"/>
    </source>
</evidence>
<evidence type="ECO:0000313" key="2">
    <source>
        <dbReference type="Proteomes" id="UP000663193"/>
    </source>
</evidence>
<gene>
    <name evidence="1" type="ORF">JI435_306100</name>
</gene>
<organism evidence="1 2">
    <name type="scientific">Phaeosphaeria nodorum (strain SN15 / ATCC MYA-4574 / FGSC 10173)</name>
    <name type="common">Glume blotch fungus</name>
    <name type="synonym">Parastagonospora nodorum</name>
    <dbReference type="NCBI Taxonomy" id="321614"/>
    <lineage>
        <taxon>Eukaryota</taxon>
        <taxon>Fungi</taxon>
        <taxon>Dikarya</taxon>
        <taxon>Ascomycota</taxon>
        <taxon>Pezizomycotina</taxon>
        <taxon>Dothideomycetes</taxon>
        <taxon>Pleosporomycetidae</taxon>
        <taxon>Pleosporales</taxon>
        <taxon>Pleosporineae</taxon>
        <taxon>Phaeosphaeriaceae</taxon>
        <taxon>Parastagonospora</taxon>
    </lineage>
</organism>
<dbReference type="EMBL" id="CP069029">
    <property type="protein sequence ID" value="QRC97620.1"/>
    <property type="molecule type" value="Genomic_DNA"/>
</dbReference>
<accession>A0A7U2HZG4</accession>
<reference evidence="2" key="1">
    <citation type="journal article" date="2021" name="BMC Genomics">
        <title>Chromosome-level genome assembly and manually-curated proteome of model necrotroph Parastagonospora nodorum Sn15 reveals a genome-wide trove of candidate effector homologs, and redundancy of virulence-related functions within an accessory chromosome.</title>
        <authorList>
            <person name="Bertazzoni S."/>
            <person name="Jones D.A.B."/>
            <person name="Phan H.T."/>
            <person name="Tan K.-C."/>
            <person name="Hane J.K."/>
        </authorList>
    </citation>
    <scope>NUCLEOTIDE SEQUENCE [LARGE SCALE GENOMIC DNA]</scope>
    <source>
        <strain evidence="2">SN15 / ATCC MYA-4574 / FGSC 10173)</strain>
    </source>
</reference>
<sequence>YPANSRMHSPGGIRLERVANLGTWTKQVESSPLPVAEISGEDIWRRPSVAVYFKRYQAWKQQVSISQLSKGKPVVNPSFK</sequence>
<proteinExistence type="predicted"/>
<protein>
    <submittedName>
        <fullName evidence="1">Uncharacterized protein</fullName>
    </submittedName>
</protein>
<dbReference type="Proteomes" id="UP000663193">
    <property type="component" value="Chromosome 7"/>
</dbReference>
<dbReference type="AlphaFoldDB" id="A0A7U2HZG4"/>
<keyword evidence="2" id="KW-1185">Reference proteome</keyword>